<keyword evidence="1" id="KW-0812">Transmembrane</keyword>
<keyword evidence="1" id="KW-1133">Transmembrane helix</keyword>
<organism evidence="2 3">
    <name type="scientific">Fischerella thermalis JSC-11</name>
    <dbReference type="NCBI Taxonomy" id="741277"/>
    <lineage>
        <taxon>Bacteria</taxon>
        <taxon>Bacillati</taxon>
        <taxon>Cyanobacteriota</taxon>
        <taxon>Cyanophyceae</taxon>
        <taxon>Nostocales</taxon>
        <taxon>Hapalosiphonaceae</taxon>
        <taxon>Fischerella</taxon>
    </lineage>
</organism>
<evidence type="ECO:0000313" key="2">
    <source>
        <dbReference type="EMBL" id="EHC19323.1"/>
    </source>
</evidence>
<accession>G6FMP3</accession>
<keyword evidence="1" id="KW-0472">Membrane</keyword>
<gene>
    <name evidence="2" type="ORF">FJSC11DRAFT_0140</name>
</gene>
<protein>
    <submittedName>
        <fullName evidence="2">Uncharacterized protein</fullName>
    </submittedName>
</protein>
<name>G6FMP3_9CYAN</name>
<dbReference type="AlphaFoldDB" id="G6FMP3"/>
<reference evidence="2 3" key="1">
    <citation type="submission" date="2011-09" db="EMBL/GenBank/DDBJ databases">
        <title>The draft genome of Fischerella sp. JSC-11.</title>
        <authorList>
            <consortium name="US DOE Joint Genome Institute (JGI-PGF)"/>
            <person name="Lucas S."/>
            <person name="Han J."/>
            <person name="Lapidus A."/>
            <person name="Cheng J.-F."/>
            <person name="Goodwin L."/>
            <person name="Pitluck S."/>
            <person name="Peters L."/>
            <person name="Land M.L."/>
            <person name="Hauser L."/>
            <person name="Sarkisova S."/>
            <person name="Bryant D.A."/>
            <person name="Brown I."/>
            <person name="Woyke T.J."/>
        </authorList>
    </citation>
    <scope>NUCLEOTIDE SEQUENCE [LARGE SCALE GENOMIC DNA]</scope>
    <source>
        <strain evidence="2 3">JSC-11</strain>
    </source>
</reference>
<sequence>MSNTSNFRDAIREARTQALVGPNVIANALPYLGGGLILTALGTYGGLGIIRANPGLFFPLSSVR</sequence>
<dbReference type="PATRIC" id="fig|741277.3.peg.164"/>
<dbReference type="EMBL" id="AGIZ01000001">
    <property type="protein sequence ID" value="EHC19323.1"/>
    <property type="molecule type" value="Genomic_DNA"/>
</dbReference>
<keyword evidence="3" id="KW-1185">Reference proteome</keyword>
<proteinExistence type="predicted"/>
<comment type="caution">
    <text evidence="2">The sequence shown here is derived from an EMBL/GenBank/DDBJ whole genome shotgun (WGS) entry which is preliminary data.</text>
</comment>
<feature type="transmembrane region" description="Helical" evidence="1">
    <location>
        <begin position="28"/>
        <end position="50"/>
    </location>
</feature>
<evidence type="ECO:0000313" key="3">
    <source>
        <dbReference type="Proteomes" id="UP000004344"/>
    </source>
</evidence>
<dbReference type="Proteomes" id="UP000004344">
    <property type="component" value="Unassembled WGS sequence"/>
</dbReference>
<evidence type="ECO:0000256" key="1">
    <source>
        <dbReference type="SAM" id="Phobius"/>
    </source>
</evidence>